<evidence type="ECO:0000256" key="5">
    <source>
        <dbReference type="ARBA" id="ARBA00023136"/>
    </source>
</evidence>
<feature type="transmembrane region" description="Helical" evidence="6">
    <location>
        <begin position="233"/>
        <end position="254"/>
    </location>
</feature>
<feature type="transmembrane region" description="Helical" evidence="6">
    <location>
        <begin position="180"/>
        <end position="200"/>
    </location>
</feature>
<dbReference type="AlphaFoldDB" id="A0A2S9QLL0"/>
<dbReference type="PANTHER" id="PTHR33406:SF13">
    <property type="entry name" value="MEMBRANE PROTEIN YDFJ"/>
    <property type="match status" value="1"/>
</dbReference>
<evidence type="ECO:0000313" key="8">
    <source>
        <dbReference type="EMBL" id="PRI10476.1"/>
    </source>
</evidence>
<evidence type="ECO:0000256" key="6">
    <source>
        <dbReference type="SAM" id="Phobius"/>
    </source>
</evidence>
<dbReference type="Gene3D" id="1.20.1640.10">
    <property type="entry name" value="Multidrug efflux transporter AcrB transmembrane domain"/>
    <property type="match status" value="2"/>
</dbReference>
<feature type="transmembrane region" description="Helical" evidence="6">
    <location>
        <begin position="516"/>
        <end position="535"/>
    </location>
</feature>
<comment type="caution">
    <text evidence="8">The sequence shown here is derived from an EMBL/GenBank/DDBJ whole genome shotgun (WGS) entry which is preliminary data.</text>
</comment>
<organism evidence="8 9">
    <name type="scientific">Leucobacter massiliensis</name>
    <dbReference type="NCBI Taxonomy" id="1686285"/>
    <lineage>
        <taxon>Bacteria</taxon>
        <taxon>Bacillati</taxon>
        <taxon>Actinomycetota</taxon>
        <taxon>Actinomycetes</taxon>
        <taxon>Micrococcales</taxon>
        <taxon>Microbacteriaceae</taxon>
        <taxon>Leucobacter</taxon>
    </lineage>
</organism>
<dbReference type="OrthoDB" id="7051771at2"/>
<feature type="transmembrane region" description="Helical" evidence="6">
    <location>
        <begin position="580"/>
        <end position="604"/>
    </location>
</feature>
<dbReference type="PANTHER" id="PTHR33406">
    <property type="entry name" value="MEMBRANE PROTEIN MJ1562-RELATED"/>
    <property type="match status" value="1"/>
</dbReference>
<proteinExistence type="predicted"/>
<comment type="subcellular location">
    <subcellularLocation>
        <location evidence="1">Cell membrane</location>
        <topology evidence="1">Multi-pass membrane protein</topology>
    </subcellularLocation>
</comment>
<keyword evidence="4 6" id="KW-1133">Transmembrane helix</keyword>
<dbReference type="GO" id="GO:0005886">
    <property type="term" value="C:plasma membrane"/>
    <property type="evidence" value="ECO:0007669"/>
    <property type="project" value="UniProtKB-SubCell"/>
</dbReference>
<keyword evidence="2" id="KW-1003">Cell membrane</keyword>
<dbReference type="PROSITE" id="PS50156">
    <property type="entry name" value="SSD"/>
    <property type="match status" value="1"/>
</dbReference>
<dbReference type="InterPro" id="IPR004869">
    <property type="entry name" value="MMPL_dom"/>
</dbReference>
<evidence type="ECO:0000256" key="2">
    <source>
        <dbReference type="ARBA" id="ARBA00022475"/>
    </source>
</evidence>
<keyword evidence="5 6" id="KW-0472">Membrane</keyword>
<dbReference type="InterPro" id="IPR000731">
    <property type="entry name" value="SSD"/>
</dbReference>
<accession>A0A2S9QLL0</accession>
<feature type="transmembrane region" description="Helical" evidence="6">
    <location>
        <begin position="625"/>
        <end position="647"/>
    </location>
</feature>
<feature type="transmembrane region" description="Helical" evidence="6">
    <location>
        <begin position="307"/>
        <end position="330"/>
    </location>
</feature>
<evidence type="ECO:0000256" key="4">
    <source>
        <dbReference type="ARBA" id="ARBA00022989"/>
    </source>
</evidence>
<sequence>MALLLSRLGRFSARHRWATVLTWGLALVVLAFVALGGMKFSDGAFDVPGTPSSTAMSVLEDEFPSDDDAAKSLQLVVSTEGRAEVTDPGIGADIAAALDDLAAIDGVLTVSDPFDPARPYVSQDLSTAVVSLEVDPDADSERVAEEIADVAAGLGAEGLTAEVGGSLESGVPEIMGPSEIVGAALAFLVLLITYGSLVAAGANMLGALVGVGVGILGVLGFSAVAPIGSLTPILAVMLGLAVGIDYCLFILARFRSELREGASVEDAIARAVGTAGSSVVFAGATVVIALAGLTVVGITFLGEMGLAAAFAVAVAVLMALTLLPAMLSLMGRRALSRRDRAARSTRPHTGGRFITGWAHLVTRHRVASLLGGAVLLGALALPLTSMQTTLSVPGGEDPESSQRAAYELIADGFGAGAQDPLVVLVRHDDVEQVLPEVQEHLAELRNVAMVVPAGVNDRGDVAMLTVMSEHGPLDEETKELVRDLRAEDGEVDDAELLVTGGTAMGLDSDEQLQSALTTYIVLIVGLSLLLLIVLFRSILVPLIATAGFLLSLGAGLGATVAVFQWGWLDALIASPQGNPLLSLLPIVVTGILFGLAMDYQVFLVSRMHEAHVRGMTPLEAIRTGFRRSAVVVVAAAAIMAAVFGGFAMSPSSLVGSIALALTVGVLADAFIVRMVLVPATLALLGKAAWWMPRWLDRILPGIDVEGAALDRPAVASSAGTPAPVPVGAR</sequence>
<reference evidence="8 9" key="1">
    <citation type="journal article" date="2017" name="New Microbes New Infect">
        <title>Genome sequence of 'Leucobacter massiliensis' sp. nov. isolated from human pharynx after travel to the 2014 Hajj.</title>
        <authorList>
            <person name="Leangapichart T."/>
            <person name="Gautret P."/>
            <person name="Nguyen T.T."/>
            <person name="Armstrong N."/>
            <person name="Rolain J.M."/>
        </authorList>
    </citation>
    <scope>NUCLEOTIDE SEQUENCE [LARGE SCALE GENOMIC DNA]</scope>
    <source>
        <strain evidence="8 9">122RC15</strain>
    </source>
</reference>
<dbReference type="InterPro" id="IPR050545">
    <property type="entry name" value="Mycobact_MmpL"/>
</dbReference>
<dbReference type="Proteomes" id="UP000238650">
    <property type="component" value="Unassembled WGS sequence"/>
</dbReference>
<dbReference type="EMBL" id="MWZD01000019">
    <property type="protein sequence ID" value="PRI10476.1"/>
    <property type="molecule type" value="Genomic_DNA"/>
</dbReference>
<feature type="transmembrane region" description="Helical" evidence="6">
    <location>
        <begin position="653"/>
        <end position="684"/>
    </location>
</feature>
<dbReference type="SUPFAM" id="SSF82866">
    <property type="entry name" value="Multidrug efflux transporter AcrB transmembrane domain"/>
    <property type="match status" value="2"/>
</dbReference>
<keyword evidence="9" id="KW-1185">Reference proteome</keyword>
<feature type="transmembrane region" description="Helical" evidence="6">
    <location>
        <begin position="207"/>
        <end position="227"/>
    </location>
</feature>
<dbReference type="RefSeq" id="WP_105806042.1">
    <property type="nucleotide sequence ID" value="NZ_MWZD01000019.1"/>
</dbReference>
<feature type="transmembrane region" description="Helical" evidence="6">
    <location>
        <begin position="542"/>
        <end position="568"/>
    </location>
</feature>
<protein>
    <submittedName>
        <fullName evidence="8">RND transporter</fullName>
    </submittedName>
</protein>
<feature type="transmembrane region" description="Helical" evidence="6">
    <location>
        <begin position="275"/>
        <end position="301"/>
    </location>
</feature>
<evidence type="ECO:0000259" key="7">
    <source>
        <dbReference type="PROSITE" id="PS50156"/>
    </source>
</evidence>
<evidence type="ECO:0000256" key="3">
    <source>
        <dbReference type="ARBA" id="ARBA00022692"/>
    </source>
</evidence>
<keyword evidence="3 6" id="KW-0812">Transmembrane</keyword>
<dbReference type="Pfam" id="PF03176">
    <property type="entry name" value="MMPL"/>
    <property type="match status" value="2"/>
</dbReference>
<evidence type="ECO:0000256" key="1">
    <source>
        <dbReference type="ARBA" id="ARBA00004651"/>
    </source>
</evidence>
<feature type="domain" description="SSD" evidence="7">
    <location>
        <begin position="197"/>
        <end position="329"/>
    </location>
</feature>
<name>A0A2S9QLL0_9MICO</name>
<feature type="transmembrane region" description="Helical" evidence="6">
    <location>
        <begin position="366"/>
        <end position="384"/>
    </location>
</feature>
<gene>
    <name evidence="8" type="ORF">B4915_11915</name>
</gene>
<feature type="transmembrane region" description="Helical" evidence="6">
    <location>
        <begin position="20"/>
        <end position="38"/>
    </location>
</feature>
<evidence type="ECO:0000313" key="9">
    <source>
        <dbReference type="Proteomes" id="UP000238650"/>
    </source>
</evidence>